<accession>A0ABQ5LRW2</accession>
<evidence type="ECO:0000313" key="4">
    <source>
        <dbReference type="EMBL" id="GKY87747.1"/>
    </source>
</evidence>
<dbReference type="PANTHER" id="PTHR42760">
    <property type="entry name" value="SHORT-CHAIN DEHYDROGENASES/REDUCTASES FAMILY MEMBER"/>
    <property type="match status" value="1"/>
</dbReference>
<sequence length="244" mass="25171">MNGPSSNRSIVITGGAGGIGRATARAFLELGNAVTLIDINADALEDARSELAGLGKVVAHQSGLENVSACRTALEAAGGPAHALIHLAGIYEHDPFSEDESDVWPRAIQSNLTNAYDLARVFGTFHIADPTARLVLASSLAFRKGVHDRIAYSAAKGGIVGLVRALSRKLAPNVLVNAVAPGLIATRMTTDVIALRGEKLVADIPLQRAGAASEVAAVIRFLCGPDASYITGQTLNVDGGVVSS</sequence>
<evidence type="ECO:0000256" key="2">
    <source>
        <dbReference type="ARBA" id="ARBA00023002"/>
    </source>
</evidence>
<dbReference type="EMBL" id="BROH01000003">
    <property type="protein sequence ID" value="GKY87747.1"/>
    <property type="molecule type" value="Genomic_DNA"/>
</dbReference>
<dbReference type="Gene3D" id="3.40.50.720">
    <property type="entry name" value="NAD(P)-binding Rossmann-like Domain"/>
    <property type="match status" value="1"/>
</dbReference>
<keyword evidence="5" id="KW-1185">Reference proteome</keyword>
<dbReference type="CDD" id="cd05233">
    <property type="entry name" value="SDR_c"/>
    <property type="match status" value="1"/>
</dbReference>
<evidence type="ECO:0000259" key="3">
    <source>
        <dbReference type="SMART" id="SM00822"/>
    </source>
</evidence>
<dbReference type="PROSITE" id="PS00061">
    <property type="entry name" value="ADH_SHORT"/>
    <property type="match status" value="1"/>
</dbReference>
<dbReference type="PANTHER" id="PTHR42760:SF133">
    <property type="entry name" value="3-OXOACYL-[ACYL-CARRIER-PROTEIN] REDUCTASE"/>
    <property type="match status" value="1"/>
</dbReference>
<dbReference type="PRINTS" id="PR00081">
    <property type="entry name" value="GDHRDH"/>
</dbReference>
<comment type="caution">
    <text evidence="4">The sequence shown here is derived from an EMBL/GenBank/DDBJ whole genome shotgun (WGS) entry which is preliminary data.</text>
</comment>
<dbReference type="SMART" id="SM00822">
    <property type="entry name" value="PKS_KR"/>
    <property type="match status" value="1"/>
</dbReference>
<gene>
    <name evidence="4" type="ORF">STA1M1_16160</name>
</gene>
<organism evidence="4 5">
    <name type="scientific">Sinisalibacter aestuarii</name>
    <dbReference type="NCBI Taxonomy" id="2949426"/>
    <lineage>
        <taxon>Bacteria</taxon>
        <taxon>Pseudomonadati</taxon>
        <taxon>Pseudomonadota</taxon>
        <taxon>Alphaproteobacteria</taxon>
        <taxon>Rhodobacterales</taxon>
        <taxon>Roseobacteraceae</taxon>
        <taxon>Sinisalibacter</taxon>
    </lineage>
</organism>
<dbReference type="InterPro" id="IPR036291">
    <property type="entry name" value="NAD(P)-bd_dom_sf"/>
</dbReference>
<name>A0ABQ5LRW2_9RHOB</name>
<dbReference type="InterPro" id="IPR020904">
    <property type="entry name" value="Sc_DH/Rdtase_CS"/>
</dbReference>
<dbReference type="InterPro" id="IPR002347">
    <property type="entry name" value="SDR_fam"/>
</dbReference>
<evidence type="ECO:0000256" key="1">
    <source>
        <dbReference type="ARBA" id="ARBA00006484"/>
    </source>
</evidence>
<comment type="similarity">
    <text evidence="1">Belongs to the short-chain dehydrogenases/reductases (SDR) family.</text>
</comment>
<dbReference type="SUPFAM" id="SSF51735">
    <property type="entry name" value="NAD(P)-binding Rossmann-fold domains"/>
    <property type="match status" value="1"/>
</dbReference>
<dbReference type="Pfam" id="PF13561">
    <property type="entry name" value="adh_short_C2"/>
    <property type="match status" value="1"/>
</dbReference>
<feature type="domain" description="Ketoreductase" evidence="3">
    <location>
        <begin position="8"/>
        <end position="187"/>
    </location>
</feature>
<evidence type="ECO:0000313" key="5">
    <source>
        <dbReference type="Proteomes" id="UP001144205"/>
    </source>
</evidence>
<protein>
    <submittedName>
        <fullName evidence="4">Dehydrogenase</fullName>
    </submittedName>
</protein>
<dbReference type="RefSeq" id="WP_281841723.1">
    <property type="nucleotide sequence ID" value="NZ_BROH01000003.1"/>
</dbReference>
<reference evidence="4" key="1">
    <citation type="journal article" date="2023" name="Int. J. Syst. Evol. Microbiol.">
        <title>Sinisalibacter aestuarii sp. nov., isolated from estuarine sediment of the Arakawa River.</title>
        <authorList>
            <person name="Arafat S.T."/>
            <person name="Hirano S."/>
            <person name="Sato A."/>
            <person name="Takeuchi K."/>
            <person name="Yasuda T."/>
            <person name="Terahara T."/>
            <person name="Hamada M."/>
            <person name="Kobayashi T."/>
        </authorList>
    </citation>
    <scope>NUCLEOTIDE SEQUENCE</scope>
    <source>
        <strain evidence="4">B-399</strain>
    </source>
</reference>
<dbReference type="Proteomes" id="UP001144205">
    <property type="component" value="Unassembled WGS sequence"/>
</dbReference>
<dbReference type="InterPro" id="IPR057326">
    <property type="entry name" value="KR_dom"/>
</dbReference>
<keyword evidence="2" id="KW-0560">Oxidoreductase</keyword>
<proteinExistence type="inferred from homology"/>